<protein>
    <submittedName>
        <fullName evidence="2">NAD(P)H-binding protein</fullName>
    </submittedName>
</protein>
<gene>
    <name evidence="2" type="ORF">OFA60_06415</name>
</gene>
<dbReference type="Gene3D" id="3.40.50.720">
    <property type="entry name" value="NAD(P)-binding Rossmann-like Domain"/>
    <property type="match status" value="1"/>
</dbReference>
<dbReference type="PANTHER" id="PTHR43355:SF2">
    <property type="entry name" value="FLAVIN REDUCTASE (NADPH)"/>
    <property type="match status" value="1"/>
</dbReference>
<accession>A0AA47FIW2</accession>
<name>A0AA47FIW2_ACTNA</name>
<dbReference type="Pfam" id="PF13460">
    <property type="entry name" value="NAD_binding_10"/>
    <property type="match status" value="1"/>
</dbReference>
<organism evidence="2 3">
    <name type="scientific">Actinomyces naeslundii</name>
    <dbReference type="NCBI Taxonomy" id="1655"/>
    <lineage>
        <taxon>Bacteria</taxon>
        <taxon>Bacillati</taxon>
        <taxon>Actinomycetota</taxon>
        <taxon>Actinomycetes</taxon>
        <taxon>Actinomycetales</taxon>
        <taxon>Actinomycetaceae</taxon>
        <taxon>Actinomyces</taxon>
    </lineage>
</organism>
<dbReference type="InterPro" id="IPR036291">
    <property type="entry name" value="NAD(P)-bd_dom_sf"/>
</dbReference>
<dbReference type="InterPro" id="IPR051606">
    <property type="entry name" value="Polyketide_Oxido-like"/>
</dbReference>
<dbReference type="RefSeq" id="WP_268399940.1">
    <property type="nucleotide sequence ID" value="NZ_CP113787.1"/>
</dbReference>
<feature type="domain" description="NAD(P)-binding" evidence="1">
    <location>
        <begin position="7"/>
        <end position="187"/>
    </location>
</feature>
<evidence type="ECO:0000313" key="2">
    <source>
        <dbReference type="EMBL" id="WAL44168.1"/>
    </source>
</evidence>
<sequence>MKIAIIGGTGMVGAVTVAEAAGRGHEVVSASRSGRHAEGAAQDITLTLADTQAVVDLINGSDATVIAVSAGRGESAQPVIDAHRALIAAAPTGRLIVVGGAGSLLTPDGTRLVDTPGFPEEYKAEALAFAEVLDLYREAGGALSWTLLSPAPEFTGKPRIGSYVEGTDQPAGSEISVADFAVALVDEAEKDGHRGHRWTIANA</sequence>
<dbReference type="Proteomes" id="UP001163127">
    <property type="component" value="Chromosome"/>
</dbReference>
<reference evidence="2" key="1">
    <citation type="submission" date="2022-11" db="EMBL/GenBank/DDBJ databases">
        <title>Dental biofilm bacteria. Genome sequencing and assembly.</title>
        <authorList>
            <person name="Robertsson C."/>
        </authorList>
    </citation>
    <scope>NUCLEOTIDE SEQUENCE</scope>
    <source>
        <strain evidence="2">CW</strain>
    </source>
</reference>
<dbReference type="AlphaFoldDB" id="A0AA47FIW2"/>
<dbReference type="EMBL" id="CP113787">
    <property type="protein sequence ID" value="WAL44168.1"/>
    <property type="molecule type" value="Genomic_DNA"/>
</dbReference>
<evidence type="ECO:0000313" key="3">
    <source>
        <dbReference type="Proteomes" id="UP001163127"/>
    </source>
</evidence>
<proteinExistence type="predicted"/>
<evidence type="ECO:0000259" key="1">
    <source>
        <dbReference type="Pfam" id="PF13460"/>
    </source>
</evidence>
<dbReference type="PANTHER" id="PTHR43355">
    <property type="entry name" value="FLAVIN REDUCTASE (NADPH)"/>
    <property type="match status" value="1"/>
</dbReference>
<dbReference type="GO" id="GO:0016646">
    <property type="term" value="F:oxidoreductase activity, acting on the CH-NH group of donors, NAD or NADP as acceptor"/>
    <property type="evidence" value="ECO:0007669"/>
    <property type="project" value="TreeGrafter"/>
</dbReference>
<dbReference type="InterPro" id="IPR016040">
    <property type="entry name" value="NAD(P)-bd_dom"/>
</dbReference>
<dbReference type="SUPFAM" id="SSF51735">
    <property type="entry name" value="NAD(P)-binding Rossmann-fold domains"/>
    <property type="match status" value="1"/>
</dbReference>